<accession>A0A9P6YAB4</accession>
<dbReference type="GO" id="GO:0000028">
    <property type="term" value="P:ribosomal small subunit assembly"/>
    <property type="evidence" value="ECO:0007669"/>
    <property type="project" value="TreeGrafter"/>
</dbReference>
<dbReference type="InterPro" id="IPR004044">
    <property type="entry name" value="KH_dom_type_2"/>
</dbReference>
<evidence type="ECO:0000259" key="8">
    <source>
        <dbReference type="PROSITE" id="PS50823"/>
    </source>
</evidence>
<dbReference type="InterPro" id="IPR027417">
    <property type="entry name" value="P-loop_NTPase"/>
</dbReference>
<dbReference type="SUPFAM" id="SSF54814">
    <property type="entry name" value="Prokaryotic type KH domain (KH-domain type II)"/>
    <property type="match status" value="1"/>
</dbReference>
<dbReference type="PROSITE" id="PS50823">
    <property type="entry name" value="KH_TYPE_2"/>
    <property type="match status" value="1"/>
</dbReference>
<dbReference type="Gene3D" id="3.40.50.300">
    <property type="entry name" value="P-loop containing nucleotide triphosphate hydrolases"/>
    <property type="match status" value="1"/>
</dbReference>
<feature type="domain" description="KH type-2" evidence="8">
    <location>
        <begin position="324"/>
        <end position="401"/>
    </location>
</feature>
<comment type="caution">
    <text evidence="9">The sequence shown here is derived from an EMBL/GenBank/DDBJ whole genome shotgun (WGS) entry which is preliminary data.</text>
</comment>
<dbReference type="Pfam" id="PF01926">
    <property type="entry name" value="MMR_HSR1"/>
    <property type="match status" value="1"/>
</dbReference>
<dbReference type="Gene3D" id="3.30.300.20">
    <property type="match status" value="1"/>
</dbReference>
<dbReference type="InterPro" id="IPR005662">
    <property type="entry name" value="GTPase_Era-like"/>
</dbReference>
<dbReference type="PANTHER" id="PTHR42698:SF1">
    <property type="entry name" value="GTPASE ERA, MITOCHONDRIAL"/>
    <property type="match status" value="1"/>
</dbReference>
<proteinExistence type="inferred from homology"/>
<dbReference type="HAMAP" id="MF_00367">
    <property type="entry name" value="GTPase_Era"/>
    <property type="match status" value="1"/>
</dbReference>
<dbReference type="CDD" id="cd22534">
    <property type="entry name" value="KH-II_Era"/>
    <property type="match status" value="1"/>
</dbReference>
<evidence type="ECO:0000256" key="4">
    <source>
        <dbReference type="ARBA" id="ARBA00023134"/>
    </source>
</evidence>
<dbReference type="InterPro" id="IPR030388">
    <property type="entry name" value="G_ERA_dom"/>
</dbReference>
<evidence type="ECO:0000256" key="7">
    <source>
        <dbReference type="SAM" id="MobiDB-lite"/>
    </source>
</evidence>
<protein>
    <recommendedName>
        <fullName evidence="8">KH type-2 domain-containing protein</fullName>
    </recommendedName>
</protein>
<dbReference type="OrthoDB" id="188276at2759"/>
<evidence type="ECO:0000256" key="3">
    <source>
        <dbReference type="ARBA" id="ARBA00022884"/>
    </source>
</evidence>
<dbReference type="Proteomes" id="UP000717996">
    <property type="component" value="Unassembled WGS sequence"/>
</dbReference>
<dbReference type="AlphaFoldDB" id="A0A9P6YAB4"/>
<dbReference type="Pfam" id="PF07650">
    <property type="entry name" value="KH_2"/>
    <property type="match status" value="1"/>
</dbReference>
<evidence type="ECO:0000313" key="9">
    <source>
        <dbReference type="EMBL" id="KAG1542856.1"/>
    </source>
</evidence>
<evidence type="ECO:0000256" key="2">
    <source>
        <dbReference type="ARBA" id="ARBA00022741"/>
    </source>
</evidence>
<dbReference type="PANTHER" id="PTHR42698">
    <property type="entry name" value="GTPASE ERA"/>
    <property type="match status" value="1"/>
</dbReference>
<keyword evidence="4 6" id="KW-0342">GTP-binding</keyword>
<dbReference type="InterPro" id="IPR005225">
    <property type="entry name" value="Small_GTP-bd"/>
</dbReference>
<evidence type="ECO:0000313" key="10">
    <source>
        <dbReference type="Proteomes" id="UP000717996"/>
    </source>
</evidence>
<comment type="similarity">
    <text evidence="1 6">Belongs to the TRAFAC class TrmE-Era-EngA-EngB-Septin-like GTPase superfamily. Era GTPase family.</text>
</comment>
<keyword evidence="3 5" id="KW-0694">RNA-binding</keyword>
<reference evidence="9" key="1">
    <citation type="journal article" date="2020" name="Microb. Genom.">
        <title>Genetic diversity of clinical and environmental Mucorales isolates obtained from an investigation of mucormycosis cases among solid organ transplant recipients.</title>
        <authorList>
            <person name="Nguyen M.H."/>
            <person name="Kaul D."/>
            <person name="Muto C."/>
            <person name="Cheng S.J."/>
            <person name="Richter R.A."/>
            <person name="Bruno V.M."/>
            <person name="Liu G."/>
            <person name="Beyhan S."/>
            <person name="Sundermann A.J."/>
            <person name="Mounaud S."/>
            <person name="Pasculle A.W."/>
            <person name="Nierman W.C."/>
            <person name="Driscoll E."/>
            <person name="Cumbie R."/>
            <person name="Clancy C.J."/>
            <person name="Dupont C.L."/>
        </authorList>
    </citation>
    <scope>NUCLEOTIDE SEQUENCE</scope>
    <source>
        <strain evidence="9">GL16</strain>
    </source>
</reference>
<evidence type="ECO:0000256" key="5">
    <source>
        <dbReference type="PROSITE-ProRule" id="PRU00118"/>
    </source>
</evidence>
<dbReference type="EMBL" id="JAANIT010001007">
    <property type="protein sequence ID" value="KAG1542856.1"/>
    <property type="molecule type" value="Genomic_DNA"/>
</dbReference>
<dbReference type="SUPFAM" id="SSF52540">
    <property type="entry name" value="P-loop containing nucleoside triphosphate hydrolases"/>
    <property type="match status" value="1"/>
</dbReference>
<feature type="compositionally biased region" description="Polar residues" evidence="7">
    <location>
        <begin position="58"/>
        <end position="75"/>
    </location>
</feature>
<dbReference type="GO" id="GO:0019843">
    <property type="term" value="F:rRNA binding"/>
    <property type="evidence" value="ECO:0007669"/>
    <property type="project" value="TreeGrafter"/>
</dbReference>
<dbReference type="CDD" id="cd04163">
    <property type="entry name" value="Era"/>
    <property type="match status" value="1"/>
</dbReference>
<dbReference type="InterPro" id="IPR015946">
    <property type="entry name" value="KH_dom-like_a/b"/>
</dbReference>
<evidence type="ECO:0000256" key="6">
    <source>
        <dbReference type="RuleBase" id="RU003761"/>
    </source>
</evidence>
<organism evidence="9 10">
    <name type="scientific">Rhizopus oryzae</name>
    <name type="common">Mucormycosis agent</name>
    <name type="synonym">Rhizopus arrhizus var. delemar</name>
    <dbReference type="NCBI Taxonomy" id="64495"/>
    <lineage>
        <taxon>Eukaryota</taxon>
        <taxon>Fungi</taxon>
        <taxon>Fungi incertae sedis</taxon>
        <taxon>Mucoromycota</taxon>
        <taxon>Mucoromycotina</taxon>
        <taxon>Mucoromycetes</taxon>
        <taxon>Mucorales</taxon>
        <taxon>Mucorineae</taxon>
        <taxon>Rhizopodaceae</taxon>
        <taxon>Rhizopus</taxon>
    </lineage>
</organism>
<dbReference type="InterPro" id="IPR006073">
    <property type="entry name" value="GTP-bd"/>
</dbReference>
<dbReference type="GO" id="GO:0005525">
    <property type="term" value="F:GTP binding"/>
    <property type="evidence" value="ECO:0007669"/>
    <property type="project" value="UniProtKB-KW"/>
</dbReference>
<sequence length="408" mass="46274">MLPSKEAFFFIKQSHRCYAIMSRAKHRAGIPIVNTPPAKNTTKNKKNSQKLDNDKSNKASTAISSSKFQTSQTAVPNSMTRKQYVLKTQPTEPVIKKPAGISERLIQVPKDVIQPMDPHLLKVAVIGAANAGKSTLINKLVGEEVSGVSSKAHTTRERILAVLSEGNHQIVFLDTPGIIPENNHAQMNRILATSSWRSLDEADHAMIMVDANWCLSEKSRKTEEFLLSRLHDSHIPATLIFNKMDLINNDTELLENVKERYKQGYRGIRQIAYTSATQETNLDIKMLFNNALSKPWIYPAEQKIEMPNLKRVEEIIRVEFFKKLHYYIPYMLKQENVGWTEVSDKMLIIDQNVYVERESQLKIVIGTNGSIINNVVKNAREKISRAFGKPVRLNLQVKTRKSTANVLL</sequence>
<keyword evidence="2 6" id="KW-0547">Nucleotide-binding</keyword>
<evidence type="ECO:0000256" key="1">
    <source>
        <dbReference type="ARBA" id="ARBA00007921"/>
    </source>
</evidence>
<dbReference type="NCBIfam" id="TIGR00231">
    <property type="entry name" value="small_GTP"/>
    <property type="match status" value="1"/>
</dbReference>
<gene>
    <name evidence="9" type="ORF">G6F51_007025</name>
</gene>
<feature type="region of interest" description="Disordered" evidence="7">
    <location>
        <begin position="30"/>
        <end position="75"/>
    </location>
</feature>
<dbReference type="GO" id="GO:0043024">
    <property type="term" value="F:ribosomal small subunit binding"/>
    <property type="evidence" value="ECO:0007669"/>
    <property type="project" value="TreeGrafter"/>
</dbReference>
<dbReference type="InterPro" id="IPR009019">
    <property type="entry name" value="KH_sf_prok-type"/>
</dbReference>
<dbReference type="NCBIfam" id="TIGR00436">
    <property type="entry name" value="era"/>
    <property type="match status" value="1"/>
</dbReference>
<name>A0A9P6YAB4_RHIOR</name>